<dbReference type="Pfam" id="PF23572">
    <property type="entry name" value="GH3_C"/>
    <property type="match status" value="1"/>
</dbReference>
<keyword evidence="3" id="KW-1185">Reference proteome</keyword>
<sequence>MAYSSFADTWSIPGRYILFWELKLRDSNTDQLKLDLNTMEQCCRRVEKSLDFTYRGVAPLQYKTSCCLKIKEAIEILDSRVVIGKFFSNGNLA</sequence>
<dbReference type="EMBL" id="JABFAF010000009">
    <property type="protein sequence ID" value="MBA0865304.1"/>
    <property type="molecule type" value="Genomic_DNA"/>
</dbReference>
<proteinExistence type="predicted"/>
<accession>A0A7J9M2R8</accession>
<organism evidence="2 3">
    <name type="scientific">Gossypium schwendimanii</name>
    <name type="common">Cotton</name>
    <dbReference type="NCBI Taxonomy" id="34291"/>
    <lineage>
        <taxon>Eukaryota</taxon>
        <taxon>Viridiplantae</taxon>
        <taxon>Streptophyta</taxon>
        <taxon>Embryophyta</taxon>
        <taxon>Tracheophyta</taxon>
        <taxon>Spermatophyta</taxon>
        <taxon>Magnoliopsida</taxon>
        <taxon>eudicotyledons</taxon>
        <taxon>Gunneridae</taxon>
        <taxon>Pentapetalae</taxon>
        <taxon>rosids</taxon>
        <taxon>malvids</taxon>
        <taxon>Malvales</taxon>
        <taxon>Malvaceae</taxon>
        <taxon>Malvoideae</taxon>
        <taxon>Gossypium</taxon>
    </lineage>
</organism>
<gene>
    <name evidence="2" type="ORF">Goshw_011000</name>
</gene>
<name>A0A7J9M2R8_GOSSC</name>
<evidence type="ECO:0000259" key="1">
    <source>
        <dbReference type="Pfam" id="PF23572"/>
    </source>
</evidence>
<dbReference type="InterPro" id="IPR055378">
    <property type="entry name" value="GH3_C"/>
</dbReference>
<reference evidence="2 3" key="1">
    <citation type="journal article" date="2019" name="Genome Biol. Evol.">
        <title>Insights into the evolution of the New World diploid cottons (Gossypium, subgenus Houzingenia) based on genome sequencing.</title>
        <authorList>
            <person name="Grover C.E."/>
            <person name="Arick M.A. 2nd"/>
            <person name="Thrash A."/>
            <person name="Conover J.L."/>
            <person name="Sanders W.S."/>
            <person name="Peterson D.G."/>
            <person name="Frelichowski J.E."/>
            <person name="Scheffler J.A."/>
            <person name="Scheffler B.E."/>
            <person name="Wendel J.F."/>
        </authorList>
    </citation>
    <scope>NUCLEOTIDE SEQUENCE [LARGE SCALE GENOMIC DNA]</scope>
    <source>
        <strain evidence="2">1</strain>
        <tissue evidence="2">Leaf</tissue>
    </source>
</reference>
<protein>
    <recommendedName>
        <fullName evidence="1">GH3 C-terminal domain-containing protein</fullName>
    </recommendedName>
</protein>
<dbReference type="OrthoDB" id="997849at2759"/>
<evidence type="ECO:0000313" key="2">
    <source>
        <dbReference type="EMBL" id="MBA0865304.1"/>
    </source>
</evidence>
<comment type="caution">
    <text evidence="2">The sequence shown here is derived from an EMBL/GenBank/DDBJ whole genome shotgun (WGS) entry which is preliminary data.</text>
</comment>
<feature type="domain" description="GH3 C-terminal" evidence="1">
    <location>
        <begin position="2"/>
        <end position="55"/>
    </location>
</feature>
<dbReference type="Proteomes" id="UP000593576">
    <property type="component" value="Unassembled WGS sequence"/>
</dbReference>
<dbReference type="AlphaFoldDB" id="A0A7J9M2R8"/>
<evidence type="ECO:0000313" key="3">
    <source>
        <dbReference type="Proteomes" id="UP000593576"/>
    </source>
</evidence>